<dbReference type="PANTHER" id="PTHR43537:SF24">
    <property type="entry name" value="GLUCONATE OPERON TRANSCRIPTIONAL REPRESSOR"/>
    <property type="match status" value="1"/>
</dbReference>
<dbReference type="SMART" id="SM00895">
    <property type="entry name" value="FCD"/>
    <property type="match status" value="1"/>
</dbReference>
<dbReference type="InterPro" id="IPR000524">
    <property type="entry name" value="Tscrpt_reg_HTH_GntR"/>
</dbReference>
<keyword evidence="2" id="KW-0238">DNA-binding</keyword>
<sequence>MTTELSHGEMGANIAASLRESILAGRYKPGERIKPAELTEQYRASRIPVRDALRLLESEGLVTSVANTGAWVATLSVDDLTELYLVREHLEPLLLRMNVPLMSDDNIDELQQLADAMELSDDVERFLRLDREFHLSALRHAHTSMLSNTVLGLWNRTQHYRREATRQFFTGHDRSVHHDHHLIVNALRHRDEEEAEHVLRRHIRRSRLELSRHPEIFAAT</sequence>
<dbReference type="GO" id="GO:0003677">
    <property type="term" value="F:DNA binding"/>
    <property type="evidence" value="ECO:0007669"/>
    <property type="project" value="UniProtKB-KW"/>
</dbReference>
<dbReference type="SUPFAM" id="SSF48008">
    <property type="entry name" value="GntR ligand-binding domain-like"/>
    <property type="match status" value="1"/>
</dbReference>
<dbReference type="AlphaFoldDB" id="A0A1T4WWY8"/>
<keyword evidence="1" id="KW-0805">Transcription regulation</keyword>
<dbReference type="GO" id="GO:0003700">
    <property type="term" value="F:DNA-binding transcription factor activity"/>
    <property type="evidence" value="ECO:0007669"/>
    <property type="project" value="InterPro"/>
</dbReference>
<dbReference type="InterPro" id="IPR008920">
    <property type="entry name" value="TF_FadR/GntR_C"/>
</dbReference>
<dbReference type="InterPro" id="IPR036388">
    <property type="entry name" value="WH-like_DNA-bd_sf"/>
</dbReference>
<protein>
    <submittedName>
        <fullName evidence="5">Transcriptional regulator, GntR family</fullName>
    </submittedName>
</protein>
<gene>
    <name evidence="5" type="ORF">SAMN06295879_0379</name>
</gene>
<reference evidence="6" key="1">
    <citation type="submission" date="2017-02" db="EMBL/GenBank/DDBJ databases">
        <authorList>
            <person name="Varghese N."/>
            <person name="Submissions S."/>
        </authorList>
    </citation>
    <scope>NUCLEOTIDE SEQUENCE [LARGE SCALE GENOMIC DNA]</scope>
    <source>
        <strain evidence="6">VKM Ac-2052</strain>
    </source>
</reference>
<dbReference type="Gene3D" id="1.20.120.530">
    <property type="entry name" value="GntR ligand-binding domain-like"/>
    <property type="match status" value="1"/>
</dbReference>
<dbReference type="InterPro" id="IPR011711">
    <property type="entry name" value="GntR_C"/>
</dbReference>
<dbReference type="CDD" id="cd07377">
    <property type="entry name" value="WHTH_GntR"/>
    <property type="match status" value="1"/>
</dbReference>
<dbReference type="Gene3D" id="1.10.10.10">
    <property type="entry name" value="Winged helix-like DNA-binding domain superfamily/Winged helix DNA-binding domain"/>
    <property type="match status" value="1"/>
</dbReference>
<dbReference type="PANTHER" id="PTHR43537">
    <property type="entry name" value="TRANSCRIPTIONAL REGULATOR, GNTR FAMILY"/>
    <property type="match status" value="1"/>
</dbReference>
<dbReference type="SMART" id="SM00345">
    <property type="entry name" value="HTH_GNTR"/>
    <property type="match status" value="1"/>
</dbReference>
<evidence type="ECO:0000256" key="3">
    <source>
        <dbReference type="ARBA" id="ARBA00023163"/>
    </source>
</evidence>
<dbReference type="Pfam" id="PF07729">
    <property type="entry name" value="FCD"/>
    <property type="match status" value="1"/>
</dbReference>
<feature type="domain" description="HTH gntR-type" evidence="4">
    <location>
        <begin position="8"/>
        <end position="75"/>
    </location>
</feature>
<accession>A0A1T4WWY8</accession>
<evidence type="ECO:0000313" key="6">
    <source>
        <dbReference type="Proteomes" id="UP000189735"/>
    </source>
</evidence>
<evidence type="ECO:0000256" key="2">
    <source>
        <dbReference type="ARBA" id="ARBA00023125"/>
    </source>
</evidence>
<evidence type="ECO:0000313" key="5">
    <source>
        <dbReference type="EMBL" id="SKA81749.1"/>
    </source>
</evidence>
<dbReference type="Pfam" id="PF00392">
    <property type="entry name" value="GntR"/>
    <property type="match status" value="1"/>
</dbReference>
<keyword evidence="3" id="KW-0804">Transcription</keyword>
<dbReference type="SUPFAM" id="SSF46785">
    <property type="entry name" value="Winged helix' DNA-binding domain"/>
    <property type="match status" value="1"/>
</dbReference>
<organism evidence="5 6">
    <name type="scientific">Agreia bicolorata</name>
    <dbReference type="NCBI Taxonomy" id="110935"/>
    <lineage>
        <taxon>Bacteria</taxon>
        <taxon>Bacillati</taxon>
        <taxon>Actinomycetota</taxon>
        <taxon>Actinomycetes</taxon>
        <taxon>Micrococcales</taxon>
        <taxon>Microbacteriaceae</taxon>
        <taxon>Agreia</taxon>
    </lineage>
</organism>
<name>A0A1T4WWY8_9MICO</name>
<proteinExistence type="predicted"/>
<dbReference type="Proteomes" id="UP000189735">
    <property type="component" value="Unassembled WGS sequence"/>
</dbReference>
<evidence type="ECO:0000259" key="4">
    <source>
        <dbReference type="PROSITE" id="PS50949"/>
    </source>
</evidence>
<dbReference type="InterPro" id="IPR036390">
    <property type="entry name" value="WH_DNA-bd_sf"/>
</dbReference>
<dbReference type="RefSeq" id="WP_238579698.1">
    <property type="nucleotide sequence ID" value="NZ_FUYG01000001.1"/>
</dbReference>
<dbReference type="EMBL" id="FUYG01000001">
    <property type="protein sequence ID" value="SKA81749.1"/>
    <property type="molecule type" value="Genomic_DNA"/>
</dbReference>
<dbReference type="PROSITE" id="PS50949">
    <property type="entry name" value="HTH_GNTR"/>
    <property type="match status" value="1"/>
</dbReference>
<evidence type="ECO:0000256" key="1">
    <source>
        <dbReference type="ARBA" id="ARBA00023015"/>
    </source>
</evidence>